<keyword evidence="4" id="KW-1185">Reference proteome</keyword>
<dbReference type="PANTHER" id="PTHR21349">
    <property type="entry name" value="50S RIBOSOMAL PROTEIN L21"/>
    <property type="match status" value="1"/>
</dbReference>
<dbReference type="GO" id="GO:0005762">
    <property type="term" value="C:mitochondrial large ribosomal subunit"/>
    <property type="evidence" value="ECO:0007669"/>
    <property type="project" value="EnsemblFungi"/>
</dbReference>
<dbReference type="OrthoDB" id="5994at2759"/>
<organism evidence="3 4">
    <name type="scientific">Hyphopichia burtonii NRRL Y-1933</name>
    <dbReference type="NCBI Taxonomy" id="984485"/>
    <lineage>
        <taxon>Eukaryota</taxon>
        <taxon>Fungi</taxon>
        <taxon>Dikarya</taxon>
        <taxon>Ascomycota</taxon>
        <taxon>Saccharomycotina</taxon>
        <taxon>Pichiomycetes</taxon>
        <taxon>Debaryomycetaceae</taxon>
        <taxon>Hyphopichia</taxon>
    </lineage>
</organism>
<dbReference type="GO" id="GO:0003735">
    <property type="term" value="F:structural constituent of ribosome"/>
    <property type="evidence" value="ECO:0007669"/>
    <property type="project" value="EnsemblFungi"/>
</dbReference>
<proteinExistence type="inferred from homology"/>
<evidence type="ECO:0000313" key="3">
    <source>
        <dbReference type="EMBL" id="ODV70309.1"/>
    </source>
</evidence>
<dbReference type="RefSeq" id="XP_020079376.1">
    <property type="nucleotide sequence ID" value="XM_020218325.1"/>
</dbReference>
<accession>A0A1E4RSR1</accession>
<dbReference type="Proteomes" id="UP000095085">
    <property type="component" value="Unassembled WGS sequence"/>
</dbReference>
<evidence type="ECO:0000313" key="4">
    <source>
        <dbReference type="Proteomes" id="UP000095085"/>
    </source>
</evidence>
<dbReference type="Pfam" id="PF00829">
    <property type="entry name" value="Ribosomal_L21p"/>
    <property type="match status" value="1"/>
</dbReference>
<dbReference type="STRING" id="984485.A0A1E4RSR1"/>
<comment type="similarity">
    <text evidence="1">Belongs to the bacterial ribosomal protein bL21 family.</text>
</comment>
<evidence type="ECO:0000256" key="2">
    <source>
        <dbReference type="ARBA" id="ARBA00044129"/>
    </source>
</evidence>
<name>A0A1E4RSR1_9ASCO</name>
<reference evidence="4" key="1">
    <citation type="submission" date="2016-05" db="EMBL/GenBank/DDBJ databases">
        <title>Comparative genomics of biotechnologically important yeasts.</title>
        <authorList>
            <consortium name="DOE Joint Genome Institute"/>
            <person name="Riley R."/>
            <person name="Haridas S."/>
            <person name="Wolfe K.H."/>
            <person name="Lopes M.R."/>
            <person name="Hittinger C.T."/>
            <person name="Goker M."/>
            <person name="Salamov A."/>
            <person name="Wisecaver J."/>
            <person name="Long T.M."/>
            <person name="Aerts A.L."/>
            <person name="Barry K."/>
            <person name="Choi C."/>
            <person name="Clum A."/>
            <person name="Coughlan A.Y."/>
            <person name="Deshpande S."/>
            <person name="Douglass A.P."/>
            <person name="Hanson S.J."/>
            <person name="Klenk H.-P."/>
            <person name="Labutti K."/>
            <person name="Lapidus A."/>
            <person name="Lindquist E."/>
            <person name="Lipzen A."/>
            <person name="Meier-Kolthoff J.P."/>
            <person name="Ohm R.A."/>
            <person name="Otillar R.P."/>
            <person name="Pangilinan J."/>
            <person name="Peng Y."/>
            <person name="Rokas A."/>
            <person name="Rosa C.A."/>
            <person name="Scheuner C."/>
            <person name="Sibirny A.A."/>
            <person name="Slot J.C."/>
            <person name="Stielow J.B."/>
            <person name="Sun H."/>
            <person name="Kurtzman C.P."/>
            <person name="Blackwell M."/>
            <person name="Grigoriev I.V."/>
            <person name="Jeffries T.W."/>
        </authorList>
    </citation>
    <scope>NUCLEOTIDE SEQUENCE [LARGE SCALE GENOMIC DNA]</scope>
    <source>
        <strain evidence="4">NRRL Y-1933</strain>
    </source>
</reference>
<dbReference type="AlphaFoldDB" id="A0A1E4RSR1"/>
<evidence type="ECO:0000256" key="1">
    <source>
        <dbReference type="ARBA" id="ARBA00008563"/>
    </source>
</evidence>
<dbReference type="InterPro" id="IPR036164">
    <property type="entry name" value="bL21-like_sf"/>
</dbReference>
<dbReference type="GeneID" id="30992875"/>
<dbReference type="InterPro" id="IPR028909">
    <property type="entry name" value="bL21-like"/>
</dbReference>
<dbReference type="EMBL" id="KV454538">
    <property type="protein sequence ID" value="ODV70309.1"/>
    <property type="molecule type" value="Genomic_DNA"/>
</dbReference>
<gene>
    <name evidence="3" type="ORF">HYPBUDRAFT_104051</name>
</gene>
<protein>
    <recommendedName>
        <fullName evidence="2">Large ribosomal subunit protein bL21m</fullName>
    </recommendedName>
</protein>
<sequence>MGSFLSRQGLRSAYVNAGRSLASASRSTGESVPNAISKASASPATDLSALKLDSNGSKDLYAIFRLHNMPYLVTKGDSVILPFKLKNVEIGDKLVLNDVTALGSPEYTYTEKKGISPDLYELSASVTEITREPYYEVQKKKRRCRRIKTFPVYNYQTHLTINELKLK</sequence>
<dbReference type="PANTHER" id="PTHR21349:SF0">
    <property type="entry name" value="LARGE RIBOSOMAL SUBUNIT PROTEIN BL21M"/>
    <property type="match status" value="1"/>
</dbReference>
<dbReference type="SUPFAM" id="SSF141091">
    <property type="entry name" value="L21p-like"/>
    <property type="match status" value="1"/>
</dbReference>